<dbReference type="PANTHER" id="PTHR12137">
    <property type="entry name" value="CARBOHYDRATE SULFOTRANSFERASE"/>
    <property type="match status" value="1"/>
</dbReference>
<comment type="subcellular location">
    <subcellularLocation>
        <location evidence="1">Golgi apparatus membrane</location>
        <topology evidence="1">Single-pass type II membrane protein</topology>
    </subcellularLocation>
</comment>
<dbReference type="InParanoid" id="A0A1E7FAP0"/>
<reference evidence="10 11" key="1">
    <citation type="submission" date="2016-09" db="EMBL/GenBank/DDBJ databases">
        <title>Extensive genetic diversity and differential bi-allelic expression allows diatom success in the polar Southern Ocean.</title>
        <authorList>
            <consortium name="DOE Joint Genome Institute"/>
            <person name="Mock T."/>
            <person name="Otillar R.P."/>
            <person name="Strauss J."/>
            <person name="Dupont C."/>
            <person name="Frickenhaus S."/>
            <person name="Maumus F."/>
            <person name="Mcmullan M."/>
            <person name="Sanges R."/>
            <person name="Schmutz J."/>
            <person name="Toseland A."/>
            <person name="Valas R."/>
            <person name="Veluchamy A."/>
            <person name="Ward B.J."/>
            <person name="Allen A."/>
            <person name="Barry K."/>
            <person name="Falciatore A."/>
            <person name="Ferrante M."/>
            <person name="Fortunato A.E."/>
            <person name="Gloeckner G."/>
            <person name="Gruber A."/>
            <person name="Hipkin R."/>
            <person name="Janech M."/>
            <person name="Kroth P."/>
            <person name="Leese F."/>
            <person name="Lindquist E."/>
            <person name="Lyon B.R."/>
            <person name="Martin J."/>
            <person name="Mayer C."/>
            <person name="Parker M."/>
            <person name="Quesneville H."/>
            <person name="Raymond J."/>
            <person name="Uhlig C."/>
            <person name="Valentin K.U."/>
            <person name="Worden A.Z."/>
            <person name="Armbrust E.V."/>
            <person name="Bowler C."/>
            <person name="Green B."/>
            <person name="Moulton V."/>
            <person name="Van Oosterhout C."/>
            <person name="Grigoriev I."/>
        </authorList>
    </citation>
    <scope>NUCLEOTIDE SEQUENCE [LARGE SCALE GENOMIC DNA]</scope>
    <source>
        <strain evidence="10 11">CCMP1102</strain>
    </source>
</reference>
<evidence type="ECO:0000256" key="2">
    <source>
        <dbReference type="ARBA" id="ARBA00006339"/>
    </source>
</evidence>
<dbReference type="GO" id="GO:0000139">
    <property type="term" value="C:Golgi membrane"/>
    <property type="evidence" value="ECO:0007669"/>
    <property type="project" value="UniProtKB-SubCell"/>
</dbReference>
<keyword evidence="5 9" id="KW-1133">Transmembrane helix</keyword>
<proteinExistence type="inferred from homology"/>
<evidence type="ECO:0000313" key="11">
    <source>
        <dbReference type="Proteomes" id="UP000095751"/>
    </source>
</evidence>
<evidence type="ECO:0000256" key="6">
    <source>
        <dbReference type="ARBA" id="ARBA00023034"/>
    </source>
</evidence>
<dbReference type="InterPro" id="IPR005331">
    <property type="entry name" value="Sulfotransferase"/>
</dbReference>
<keyword evidence="6" id="KW-0333">Golgi apparatus</keyword>
<keyword evidence="4 9" id="KW-0812">Transmembrane</keyword>
<evidence type="ECO:0000313" key="10">
    <source>
        <dbReference type="EMBL" id="OEU15250.1"/>
    </source>
</evidence>
<organism evidence="10 11">
    <name type="scientific">Fragilariopsis cylindrus CCMP1102</name>
    <dbReference type="NCBI Taxonomy" id="635003"/>
    <lineage>
        <taxon>Eukaryota</taxon>
        <taxon>Sar</taxon>
        <taxon>Stramenopiles</taxon>
        <taxon>Ochrophyta</taxon>
        <taxon>Bacillariophyta</taxon>
        <taxon>Bacillariophyceae</taxon>
        <taxon>Bacillariophycidae</taxon>
        <taxon>Bacillariales</taxon>
        <taxon>Bacillariaceae</taxon>
        <taxon>Fragilariopsis</taxon>
    </lineage>
</organism>
<dbReference type="PANTHER" id="PTHR12137:SF54">
    <property type="entry name" value="CARBOHYDRATE SULFOTRANSFERASE"/>
    <property type="match status" value="1"/>
</dbReference>
<dbReference type="InterPro" id="IPR018011">
    <property type="entry name" value="Carb_sulfotrans_8-10"/>
</dbReference>
<sequence>MLWLQRRRITIARRNDNNRTRIVFPATFLSVALIGIYFLISVYLQLRHDQYISDVSKIDTMHRLATIDRPVTISTNSIIDIVKTNQNSTTSIGSLAKRNNLTLHQRQQQMLKSKPTVLSETADHLIQLSLQYDVKNLTDQLMNNTLVYFPGPWDGSGIVIEEYKLVFFTQGKVACTVFKKLFRRMMNIENWNVDNTKLPHNPRENGLTYLYHYNVADALTILSHPDWTRAIFVRDPKERLLSAYLDKAARKKGSYIQRHCCNQKESTCGEEANASFMGFLQVIEKLCCCDPHWRPQTKRIDSTFRNFVNFVGHFDRIQQDTKRLLDRLNTTKHNTIYDSDTDNENSDLWTKYGVSGWGSFRNESIFAQDTKARHQTSAITKLKQYYNASVEAFAENLFADDYDDPLLNFTSFSLV</sequence>
<dbReference type="AlphaFoldDB" id="A0A1E7FAP0"/>
<keyword evidence="11" id="KW-1185">Reference proteome</keyword>
<accession>A0A1E7FAP0</accession>
<keyword evidence="3" id="KW-0808">Transferase</keyword>
<evidence type="ECO:0000256" key="7">
    <source>
        <dbReference type="ARBA" id="ARBA00023136"/>
    </source>
</evidence>
<keyword evidence="8" id="KW-0325">Glycoprotein</keyword>
<evidence type="ECO:0000256" key="4">
    <source>
        <dbReference type="ARBA" id="ARBA00022692"/>
    </source>
</evidence>
<dbReference type="Pfam" id="PF03567">
    <property type="entry name" value="Sulfotransfer_2"/>
    <property type="match status" value="1"/>
</dbReference>
<dbReference type="GO" id="GO:0008146">
    <property type="term" value="F:sulfotransferase activity"/>
    <property type="evidence" value="ECO:0007669"/>
    <property type="project" value="InterPro"/>
</dbReference>
<evidence type="ECO:0000256" key="3">
    <source>
        <dbReference type="ARBA" id="ARBA00022679"/>
    </source>
</evidence>
<comment type="similarity">
    <text evidence="2">Belongs to the sulfotransferase 2 family.</text>
</comment>
<dbReference type="GO" id="GO:0016051">
    <property type="term" value="P:carbohydrate biosynthetic process"/>
    <property type="evidence" value="ECO:0007669"/>
    <property type="project" value="InterPro"/>
</dbReference>
<evidence type="ECO:0000256" key="9">
    <source>
        <dbReference type="SAM" id="Phobius"/>
    </source>
</evidence>
<dbReference type="Proteomes" id="UP000095751">
    <property type="component" value="Unassembled WGS sequence"/>
</dbReference>
<dbReference type="OrthoDB" id="206904at2759"/>
<dbReference type="EMBL" id="KV784359">
    <property type="protein sequence ID" value="OEU15250.1"/>
    <property type="molecule type" value="Genomic_DNA"/>
</dbReference>
<feature type="transmembrane region" description="Helical" evidence="9">
    <location>
        <begin position="21"/>
        <end position="44"/>
    </location>
</feature>
<evidence type="ECO:0000256" key="5">
    <source>
        <dbReference type="ARBA" id="ARBA00022989"/>
    </source>
</evidence>
<gene>
    <name evidence="10" type="ORF">FRACYDRAFT_208801</name>
</gene>
<evidence type="ECO:0000256" key="1">
    <source>
        <dbReference type="ARBA" id="ARBA00004323"/>
    </source>
</evidence>
<evidence type="ECO:0000256" key="8">
    <source>
        <dbReference type="ARBA" id="ARBA00023180"/>
    </source>
</evidence>
<protein>
    <recommendedName>
        <fullName evidence="12">Carbohydrate sulfotransferase</fullName>
    </recommendedName>
</protein>
<keyword evidence="7 9" id="KW-0472">Membrane</keyword>
<dbReference type="KEGG" id="fcy:FRACYDRAFT_208801"/>
<evidence type="ECO:0008006" key="12">
    <source>
        <dbReference type="Google" id="ProtNLM"/>
    </source>
</evidence>
<name>A0A1E7FAP0_9STRA</name>